<evidence type="ECO:0000313" key="5">
    <source>
        <dbReference type="Proteomes" id="UP001163828"/>
    </source>
</evidence>
<evidence type="ECO:0000256" key="2">
    <source>
        <dbReference type="ARBA" id="ARBA00023157"/>
    </source>
</evidence>
<keyword evidence="5" id="KW-1185">Reference proteome</keyword>
<name>A0ABQ8Q910_9AGAR</name>
<comment type="caution">
    <text evidence="4">The sequence shown here is derived from an EMBL/GenBank/DDBJ whole genome shotgun (WGS) entry which is preliminary data.</text>
</comment>
<keyword evidence="3" id="KW-0143">Chaperone</keyword>
<dbReference type="Pfam" id="PF08583">
    <property type="entry name" value="Cmc1"/>
    <property type="match status" value="1"/>
</dbReference>
<keyword evidence="3" id="KW-0472">Membrane</keyword>
<keyword evidence="2" id="KW-1015">Disulfide bond</keyword>
<comment type="similarity">
    <text evidence="1 3">Belongs to the CMC family.</text>
</comment>
<keyword evidence="3" id="KW-0999">Mitochondrion inner membrane</keyword>
<keyword evidence="3" id="KW-0496">Mitochondrion</keyword>
<comment type="function">
    <text evidence="3">Required for mitochondrial cytochrome c oxidase (COX) assembly and respiration.</text>
</comment>
<reference evidence="4" key="1">
    <citation type="submission" date="2022-08" db="EMBL/GenBank/DDBJ databases">
        <authorList>
            <consortium name="DOE Joint Genome Institute"/>
            <person name="Min B."/>
            <person name="Riley R."/>
            <person name="Sierra-Patev S."/>
            <person name="Naranjo-Ortiz M."/>
            <person name="Looney B."/>
            <person name="Konkel Z."/>
            <person name="Slot J.C."/>
            <person name="Sakamoto Y."/>
            <person name="Steenwyk J.L."/>
            <person name="Rokas A."/>
            <person name="Carro J."/>
            <person name="Camarero S."/>
            <person name="Ferreira P."/>
            <person name="Molpeceres G."/>
            <person name="Ruiz-Duenas F.J."/>
            <person name="Serrano A."/>
            <person name="Henrissat B."/>
            <person name="Drula E."/>
            <person name="Hughes K.W."/>
            <person name="Mata J.L."/>
            <person name="Ishikawa N.K."/>
            <person name="Vargas-Isla R."/>
            <person name="Ushijima S."/>
            <person name="Smith C.A."/>
            <person name="Ahrendt S."/>
            <person name="Andreopoulos W."/>
            <person name="He G."/>
            <person name="Labutti K."/>
            <person name="Lipzen A."/>
            <person name="Ng V."/>
            <person name="Sandor L."/>
            <person name="Barry K."/>
            <person name="Martinez A.T."/>
            <person name="Xiao Y."/>
            <person name="Gibbons J.G."/>
            <person name="Terashima K."/>
            <person name="Hibbett D.S."/>
            <person name="Grigoriev I.V."/>
        </authorList>
    </citation>
    <scope>NUCLEOTIDE SEQUENCE</scope>
    <source>
        <strain evidence="4">TFB10827</strain>
    </source>
</reference>
<evidence type="ECO:0000313" key="4">
    <source>
        <dbReference type="EMBL" id="KAJ3995014.1"/>
    </source>
</evidence>
<protein>
    <recommendedName>
        <fullName evidence="3">COX assembly mitochondrial protein</fullName>
    </recommendedName>
</protein>
<dbReference type="Proteomes" id="UP001163828">
    <property type="component" value="Unassembled WGS sequence"/>
</dbReference>
<feature type="non-terminal residue" evidence="4">
    <location>
        <position position="119"/>
    </location>
</feature>
<evidence type="ECO:0000256" key="1">
    <source>
        <dbReference type="ARBA" id="ARBA00007347"/>
    </source>
</evidence>
<evidence type="ECO:0000256" key="3">
    <source>
        <dbReference type="RuleBase" id="RU364104"/>
    </source>
</evidence>
<comment type="subcellular location">
    <subcellularLocation>
        <location evidence="3">Mitochondrion inner membrane</location>
    </subcellularLocation>
</comment>
<dbReference type="InterPro" id="IPR013892">
    <property type="entry name" value="Cyt_c_biogenesis_Cmc1-like"/>
</dbReference>
<proteinExistence type="inferred from homology"/>
<gene>
    <name evidence="4" type="ORF">F5050DRAFT_1770282</name>
</gene>
<organism evidence="4 5">
    <name type="scientific">Lentinula boryana</name>
    <dbReference type="NCBI Taxonomy" id="40481"/>
    <lineage>
        <taxon>Eukaryota</taxon>
        <taxon>Fungi</taxon>
        <taxon>Dikarya</taxon>
        <taxon>Basidiomycota</taxon>
        <taxon>Agaricomycotina</taxon>
        <taxon>Agaricomycetes</taxon>
        <taxon>Agaricomycetidae</taxon>
        <taxon>Agaricales</taxon>
        <taxon>Marasmiineae</taxon>
        <taxon>Omphalotaceae</taxon>
        <taxon>Lentinula</taxon>
    </lineage>
</organism>
<accession>A0ABQ8Q910</accession>
<sequence length="119" mass="13749">MKRGKIRHGGKPIRRSLPHTLSFAMNALSRREEETLLKTVKAQALKECDPFVKDFADCMSGRLISVAWACKDKLKLVEACMVKYTGPEPMEVVRSEYLKLRDQQRETKINNLNDNRTRL</sequence>
<dbReference type="EMBL" id="MU790673">
    <property type="protein sequence ID" value="KAJ3995014.1"/>
    <property type="molecule type" value="Genomic_DNA"/>
</dbReference>